<dbReference type="GO" id="GO:0003677">
    <property type="term" value="F:DNA binding"/>
    <property type="evidence" value="ECO:0007669"/>
    <property type="project" value="UniProtKB-KW"/>
</dbReference>
<organism evidence="9 10">
    <name type="scientific">Coccidioides immitis H538.4</name>
    <dbReference type="NCBI Taxonomy" id="396776"/>
    <lineage>
        <taxon>Eukaryota</taxon>
        <taxon>Fungi</taxon>
        <taxon>Dikarya</taxon>
        <taxon>Ascomycota</taxon>
        <taxon>Pezizomycotina</taxon>
        <taxon>Eurotiomycetes</taxon>
        <taxon>Eurotiomycetidae</taxon>
        <taxon>Onygenales</taxon>
        <taxon>Onygenaceae</taxon>
        <taxon>Coccidioides</taxon>
    </lineage>
</organism>
<feature type="region of interest" description="Disordered" evidence="6">
    <location>
        <begin position="44"/>
        <end position="65"/>
    </location>
</feature>
<dbReference type="PANTHER" id="PTHR15180">
    <property type="entry name" value="GENERAL TRANSCRIPTION FACTOR 3C POLYPEPTIDE 1"/>
    <property type="match status" value="1"/>
</dbReference>
<feature type="compositionally biased region" description="Basic and acidic residues" evidence="6">
    <location>
        <begin position="689"/>
        <end position="706"/>
    </location>
</feature>
<feature type="compositionally biased region" description="Polar residues" evidence="6">
    <location>
        <begin position="712"/>
        <end position="724"/>
    </location>
</feature>
<evidence type="ECO:0000256" key="6">
    <source>
        <dbReference type="SAM" id="MobiDB-lite"/>
    </source>
</evidence>
<feature type="region of interest" description="Disordered" evidence="6">
    <location>
        <begin position="906"/>
        <end position="932"/>
    </location>
</feature>
<evidence type="ECO:0000313" key="9">
    <source>
        <dbReference type="EMBL" id="KMU85934.1"/>
    </source>
</evidence>
<feature type="region of interest" description="Disordered" evidence="6">
    <location>
        <begin position="677"/>
        <end position="801"/>
    </location>
</feature>
<feature type="compositionally biased region" description="Basic residues" evidence="6">
    <location>
        <begin position="764"/>
        <end position="774"/>
    </location>
</feature>
<dbReference type="CDD" id="cd16169">
    <property type="entry name" value="Tau138_eWH"/>
    <property type="match status" value="1"/>
</dbReference>
<evidence type="ECO:0000256" key="4">
    <source>
        <dbReference type="ARBA" id="ARBA00023163"/>
    </source>
</evidence>
<protein>
    <submittedName>
        <fullName evidence="9">Uncharacterized protein</fullName>
    </submittedName>
</protein>
<dbReference type="GO" id="GO:0006384">
    <property type="term" value="P:transcription initiation at RNA polymerase III promoter"/>
    <property type="evidence" value="ECO:0007669"/>
    <property type="project" value="InterPro"/>
</dbReference>
<dbReference type="InterPro" id="IPR046488">
    <property type="entry name" value="Sfc3/Tfc3_C"/>
</dbReference>
<feature type="domain" description="Transcription factor tau subunit sfc3/Tfc3 C-terminal" evidence="8">
    <location>
        <begin position="1285"/>
        <end position="1715"/>
    </location>
</feature>
<feature type="region of interest" description="Disordered" evidence="6">
    <location>
        <begin position="857"/>
        <end position="891"/>
    </location>
</feature>
<dbReference type="Pfam" id="PF20222">
    <property type="entry name" value="DUF6581"/>
    <property type="match status" value="1"/>
</dbReference>
<dbReference type="PANTHER" id="PTHR15180:SF1">
    <property type="entry name" value="GENERAL TRANSCRIPTION FACTOR 3C POLYPEPTIDE 1"/>
    <property type="match status" value="1"/>
</dbReference>
<dbReference type="Pfam" id="PF04182">
    <property type="entry name" value="B-block_TFIIIC"/>
    <property type="match status" value="1"/>
</dbReference>
<dbReference type="eggNOG" id="ENOG502S2X2">
    <property type="taxonomic scope" value="Eukaryota"/>
</dbReference>
<dbReference type="SUPFAM" id="SSF46785">
    <property type="entry name" value="Winged helix' DNA-binding domain"/>
    <property type="match status" value="1"/>
</dbReference>
<keyword evidence="4" id="KW-0804">Transcription</keyword>
<keyword evidence="5" id="KW-0539">Nucleus</keyword>
<proteinExistence type="predicted"/>
<dbReference type="OrthoDB" id="5403573at2759"/>
<evidence type="ECO:0000256" key="1">
    <source>
        <dbReference type="ARBA" id="ARBA00004123"/>
    </source>
</evidence>
<evidence type="ECO:0000256" key="3">
    <source>
        <dbReference type="ARBA" id="ARBA00023125"/>
    </source>
</evidence>
<evidence type="ECO:0000313" key="10">
    <source>
        <dbReference type="Proteomes" id="UP000054563"/>
    </source>
</evidence>
<dbReference type="InterPro" id="IPR007309">
    <property type="entry name" value="TFIIIC_Bblock-bd"/>
</dbReference>
<keyword evidence="2" id="KW-0597">Phosphoprotein</keyword>
<dbReference type="VEuPathDB" id="FungiDB:CIHG_03463"/>
<feature type="domain" description="B-block binding subunit of TFIIIC" evidence="7">
    <location>
        <begin position="129"/>
        <end position="196"/>
    </location>
</feature>
<dbReference type="GO" id="GO:0005634">
    <property type="term" value="C:nucleus"/>
    <property type="evidence" value="ECO:0007669"/>
    <property type="project" value="UniProtKB-SubCell"/>
</dbReference>
<evidence type="ECO:0000259" key="8">
    <source>
        <dbReference type="Pfam" id="PF20222"/>
    </source>
</evidence>
<dbReference type="EMBL" id="DS016990">
    <property type="protein sequence ID" value="KMU85934.1"/>
    <property type="molecule type" value="Genomic_DNA"/>
</dbReference>
<accession>A0A0J8RPL4</accession>
<evidence type="ECO:0000256" key="5">
    <source>
        <dbReference type="ARBA" id="ARBA00023242"/>
    </source>
</evidence>
<feature type="compositionally biased region" description="Basic and acidic residues" evidence="6">
    <location>
        <begin position="54"/>
        <end position="63"/>
    </location>
</feature>
<feature type="compositionally biased region" description="Low complexity" evidence="6">
    <location>
        <begin position="677"/>
        <end position="688"/>
    </location>
</feature>
<dbReference type="InterPro" id="IPR044210">
    <property type="entry name" value="Tfc3-like"/>
</dbReference>
<dbReference type="STRING" id="396776.A0A0J8RPL4"/>
<feature type="compositionally biased region" description="Basic and acidic residues" evidence="6">
    <location>
        <begin position="917"/>
        <end position="932"/>
    </location>
</feature>
<evidence type="ECO:0000259" key="7">
    <source>
        <dbReference type="Pfam" id="PF04182"/>
    </source>
</evidence>
<comment type="subcellular location">
    <subcellularLocation>
        <location evidence="1">Nucleus</location>
    </subcellularLocation>
</comment>
<name>A0A0J8RPL4_COCIT</name>
<evidence type="ECO:0000256" key="2">
    <source>
        <dbReference type="ARBA" id="ARBA00022553"/>
    </source>
</evidence>
<reference evidence="10" key="1">
    <citation type="journal article" date="2010" name="Genome Res.">
        <title>Population genomic sequencing of Coccidioides fungi reveals recent hybridization and transposon control.</title>
        <authorList>
            <person name="Neafsey D.E."/>
            <person name="Barker B.M."/>
            <person name="Sharpton T.J."/>
            <person name="Stajich J.E."/>
            <person name="Park D.J."/>
            <person name="Whiston E."/>
            <person name="Hung C.-Y."/>
            <person name="McMahan C."/>
            <person name="White J."/>
            <person name="Sykes S."/>
            <person name="Heiman D."/>
            <person name="Young S."/>
            <person name="Zeng Q."/>
            <person name="Abouelleil A."/>
            <person name="Aftuck L."/>
            <person name="Bessette D."/>
            <person name="Brown A."/>
            <person name="FitzGerald M."/>
            <person name="Lui A."/>
            <person name="Macdonald J.P."/>
            <person name="Priest M."/>
            <person name="Orbach M.J."/>
            <person name="Galgiani J.N."/>
            <person name="Kirkland T.N."/>
            <person name="Cole G.T."/>
            <person name="Birren B.W."/>
            <person name="Henn M.R."/>
            <person name="Taylor J.W."/>
            <person name="Rounsley S.D."/>
        </authorList>
    </citation>
    <scope>NUCLEOTIDE SEQUENCE [LARGE SCALE GENOMIC DNA]</scope>
    <source>
        <strain evidence="10">H538.4</strain>
    </source>
</reference>
<dbReference type="GO" id="GO:0000127">
    <property type="term" value="C:transcription factor TFIIIC complex"/>
    <property type="evidence" value="ECO:0007669"/>
    <property type="project" value="InterPro"/>
</dbReference>
<dbReference type="Proteomes" id="UP000054563">
    <property type="component" value="Unassembled WGS sequence"/>
</dbReference>
<dbReference type="InterPro" id="IPR036390">
    <property type="entry name" value="WH_DNA-bd_sf"/>
</dbReference>
<dbReference type="GO" id="GO:0042791">
    <property type="term" value="P:5S class rRNA transcription by RNA polymerase III"/>
    <property type="evidence" value="ECO:0007669"/>
    <property type="project" value="TreeGrafter"/>
</dbReference>
<gene>
    <name evidence="9" type="ORF">CIHG_03463</name>
</gene>
<feature type="compositionally biased region" description="Polar residues" evidence="6">
    <location>
        <begin position="858"/>
        <end position="872"/>
    </location>
</feature>
<sequence length="1771" mass="198288">MAKSFRSVIESVLEEISLCGDRGASPAEVLGFVDAVYATQSLHNGTGRRTARSPKSERTEKEMASPWIKSWQVNPSQTPLSGEIDPSLISENTAGPKEAAQDAFRVFVSQERMWLTITGHKPDNYRIFPLEFTLLSIIASHKSRGVVQGDLVRLSGQDKRSVPKRTDTLQQKGYIEKKAIQYKGARTSLCILRKYAASAPAEISQSIRPESERVGNPQFDEMIDFSALLDKLFGCLREHRVITRNDLKEKLGMTELWRSKVLRRAIRKLEAIGCVRRVQALSQYSEAMRSSHASIMLIREPTEKDIQLFHEDSSAVIASLQQDDDLDEAQAQTEAIEDMSGAGTLQPSDVKQIDKAGTRGMDNLKQEIAGESMGIFFRRPIEALLSRLVDSWQYSQPLHLRHLSLVRDTALRGTISYFVQYSVRNFAALVEDGQASWEAVETPVKKGATRPPPIDAKPELDAHGFVITKEPPNLVKQGNATLRECLESAKPNDYVVTHRDPAVVFLRDGTFGVRFGSRWRSQDATRAISRSVSAGLQSDIKDGIKRTAPDAGLRDLEEMSKIPVVSDMHKSKRRKKMNDLEQMSELDRLKAKGYDESWTAYSTLTLERPVPGLYLTPVGKRRAFGMRQGRPARSRVAIFKLPRLNEFSWFADETTAGVSENEPVSVRLTRSSGAKEIAAAAAPRSSSRLSERSSVDRSIDKIRDSMVDSLPEEQNGQLAASTEATPRDADSASAITERSARKRKPSSLDDINPGQAQTVPEKPRRGRPPKKRRFTRDSKPRQIAQDVYASADASASSGTQNITDINGELQQQQGSAPNVELNYVLERSQNGKADTLAQSQDSSGEVVDENPLDLELAAQQSSNSVPTATTQRNKSKEHDVDSPVVPPGTLHAPTQEEQFEALETKPLSVPSSVAPSEAKDETSKSSVKKDSRGGSIAFQRRKIVMDIIEQCGGAHPLGTELWYPFSTVWLKTRTEKPDMRTIRSAVKSLVDAGKLRQLTFSGKNSKGLMVTKSLIAKPDIDSMDPMIRDLQSAMLSADPQLYLHPKATIDPSLKKSHKGFAGHDLKLPEVENEVRVTLNYIPAKFRPRQPKPRTLRFIEDGRSFGRGDFGAVPSWILFRSLLRMLQQSPGLLFSGPGLLTKVTLIQLQPGFFSDIDTVRDWELRNEFPDGPPDEMLRYIDHAIPGPFESAPLEGPIRFEIDQPPPQQRKPMEPPVTRLATSRAIMEAFPARYKPLALGWMPQKGSVQPQRADAQSGRRLTQLQETTKTAQGAVKSVDRIFKRVRYAKDFPQRIAQKLTVAIVVVRTLAGGLEGKLIDWPLVTSVFPDYDSKFIQDRGKSIVSRHRLQMAKMQRDFQERYIEAYENDLVPNIDYNNLQEYDWESVVNWAEEQLERPSLQKVPSLPATHEQFVSIFDVRTEQMLDIDELYQHNAQTTIPRKRTLYANVPFSVPVGQKRPNTVSTLGENNKAESIRRLEVAKTWVRANVITTEETYRPTEARQILERFGEELIGEAIQSLITERVISMSNRGKVTPGRNYDVTEHFLHAFGRKRAVEAVQLRRALHFKLAILDPAIQSEGKYKLEYGADDGDILVMINLATQGRVTIQPLNPPRNKYGLTERGYLTRMMDKTKLRFDVEIHPVPDRYIYGNPLAEKIDQTPIPNTDITVSEFGTSSTLPKVPLWVDVHGQFSKLLWELAVGAVVGLLAAIPGAGADTIGRIMQPYLGTWEVELVLQWLYVVGAVRHVREDGMEDDAKAKGGWTVKEWWYLALGS</sequence>
<keyword evidence="3" id="KW-0238">DNA-binding</keyword>
<dbReference type="InterPro" id="IPR035625">
    <property type="entry name" value="Tfc3-like_eWH"/>
</dbReference>